<dbReference type="AlphaFoldDB" id="A0A9P7ZU82"/>
<dbReference type="OrthoDB" id="406152at2759"/>
<keyword evidence="2" id="KW-1185">Reference proteome</keyword>
<sequence>MCITTLFTHTVCKHTWAVITEPCGPGMTFTSCNTFSPGGSHLHPAAKLFKTKSRPCPKCRPWTFDPHMMRVVESYGGGIKWGIGPEKDDLGCEVKFGNACVVL</sequence>
<dbReference type="Proteomes" id="UP000887229">
    <property type="component" value="Unassembled WGS sequence"/>
</dbReference>
<reference evidence="1" key="1">
    <citation type="journal article" date="2021" name="IMA Fungus">
        <title>Genomic characterization of three marine fungi, including Emericellopsis atlantica sp. nov. with signatures of a generalist lifestyle and marine biomass degradation.</title>
        <authorList>
            <person name="Hagestad O.C."/>
            <person name="Hou L."/>
            <person name="Andersen J.H."/>
            <person name="Hansen E.H."/>
            <person name="Altermark B."/>
            <person name="Li C."/>
            <person name="Kuhnert E."/>
            <person name="Cox R.J."/>
            <person name="Crous P.W."/>
            <person name="Spatafora J.W."/>
            <person name="Lail K."/>
            <person name="Amirebrahimi M."/>
            <person name="Lipzen A."/>
            <person name="Pangilinan J."/>
            <person name="Andreopoulos W."/>
            <person name="Hayes R.D."/>
            <person name="Ng V."/>
            <person name="Grigoriev I.V."/>
            <person name="Jackson S.A."/>
            <person name="Sutton T.D.S."/>
            <person name="Dobson A.D.W."/>
            <person name="Rama T."/>
        </authorList>
    </citation>
    <scope>NUCLEOTIDE SEQUENCE</scope>
    <source>
        <strain evidence="1">TS7</strain>
    </source>
</reference>
<proteinExistence type="predicted"/>
<evidence type="ECO:0000313" key="2">
    <source>
        <dbReference type="Proteomes" id="UP000887229"/>
    </source>
</evidence>
<protein>
    <submittedName>
        <fullName evidence="1">Uncharacterized protein</fullName>
    </submittedName>
</protein>
<dbReference type="RefSeq" id="XP_046121776.1">
    <property type="nucleotide sequence ID" value="XM_046258909.1"/>
</dbReference>
<accession>A0A9P7ZU82</accession>
<evidence type="ECO:0000313" key="1">
    <source>
        <dbReference type="EMBL" id="KAG9257852.1"/>
    </source>
</evidence>
<organism evidence="1 2">
    <name type="scientific">Emericellopsis atlantica</name>
    <dbReference type="NCBI Taxonomy" id="2614577"/>
    <lineage>
        <taxon>Eukaryota</taxon>
        <taxon>Fungi</taxon>
        <taxon>Dikarya</taxon>
        <taxon>Ascomycota</taxon>
        <taxon>Pezizomycotina</taxon>
        <taxon>Sordariomycetes</taxon>
        <taxon>Hypocreomycetidae</taxon>
        <taxon>Hypocreales</taxon>
        <taxon>Bionectriaceae</taxon>
        <taxon>Emericellopsis</taxon>
    </lineage>
</organism>
<gene>
    <name evidence="1" type="ORF">F5Z01DRAFT_306466</name>
</gene>
<name>A0A9P7ZU82_9HYPO</name>
<dbReference type="GeneID" id="70289812"/>
<comment type="caution">
    <text evidence="1">The sequence shown here is derived from an EMBL/GenBank/DDBJ whole genome shotgun (WGS) entry which is preliminary data.</text>
</comment>
<dbReference type="EMBL" id="MU251244">
    <property type="protein sequence ID" value="KAG9257852.1"/>
    <property type="molecule type" value="Genomic_DNA"/>
</dbReference>